<sequence length="178" mass="20245">MKKLTTHLTMLLLAVLALSFSACEPADDADRAATLNGTWHGSLGQYYSTVYGDEYAEWETEFRFENYNGDTGIGTSGQGVEIDYDPRAWSSRYKYYDFRWEVAYGNIYLHYANGDELVIRNYRLSDSSLVGQLETYNGKFVANLNLGRTSYWPWGGGYAKSTRASDDTHAGQKRNFEK</sequence>
<dbReference type="RefSeq" id="WP_027951604.1">
    <property type="nucleotide sequence ID" value="NZ_JADU01000001.1"/>
</dbReference>
<evidence type="ECO:0008006" key="4">
    <source>
        <dbReference type="Google" id="ProtNLM"/>
    </source>
</evidence>
<accession>A0ABV5ZK42</accession>
<evidence type="ECO:0000256" key="1">
    <source>
        <dbReference type="SAM" id="SignalP"/>
    </source>
</evidence>
<name>A0ABV5ZK42_9BACT</name>
<dbReference type="PROSITE" id="PS51257">
    <property type="entry name" value="PROKAR_LIPOPROTEIN"/>
    <property type="match status" value="1"/>
</dbReference>
<reference evidence="2 3" key="1">
    <citation type="submission" date="2024-09" db="EMBL/GenBank/DDBJ databases">
        <authorList>
            <person name="Sun Q."/>
            <person name="Mori K."/>
        </authorList>
    </citation>
    <scope>NUCLEOTIDE SEQUENCE [LARGE SCALE GENOMIC DNA]</scope>
    <source>
        <strain evidence="2 3">ATCC 51272</strain>
    </source>
</reference>
<dbReference type="EMBL" id="JBHLZF010000002">
    <property type="protein sequence ID" value="MFB9897719.1"/>
    <property type="molecule type" value="Genomic_DNA"/>
</dbReference>
<feature type="signal peptide" evidence="1">
    <location>
        <begin position="1"/>
        <end position="26"/>
    </location>
</feature>
<protein>
    <recommendedName>
        <fullName evidence="4">Lipocalin-like domain-containing protein</fullName>
    </recommendedName>
</protein>
<comment type="caution">
    <text evidence="2">The sequence shown here is derived from an EMBL/GenBank/DDBJ whole genome shotgun (WGS) entry which is preliminary data.</text>
</comment>
<keyword evidence="3" id="KW-1185">Reference proteome</keyword>
<organism evidence="2 3">
    <name type="scientific">Hallella seregens ATCC 51272</name>
    <dbReference type="NCBI Taxonomy" id="1336250"/>
    <lineage>
        <taxon>Bacteria</taxon>
        <taxon>Pseudomonadati</taxon>
        <taxon>Bacteroidota</taxon>
        <taxon>Bacteroidia</taxon>
        <taxon>Bacteroidales</taxon>
        <taxon>Prevotellaceae</taxon>
        <taxon>Hallella</taxon>
    </lineage>
</organism>
<proteinExistence type="predicted"/>
<gene>
    <name evidence="2" type="ORF">ACFFK8_07905</name>
</gene>
<evidence type="ECO:0000313" key="3">
    <source>
        <dbReference type="Proteomes" id="UP001589688"/>
    </source>
</evidence>
<keyword evidence="1" id="KW-0732">Signal</keyword>
<evidence type="ECO:0000313" key="2">
    <source>
        <dbReference type="EMBL" id="MFB9897719.1"/>
    </source>
</evidence>
<dbReference type="Proteomes" id="UP001589688">
    <property type="component" value="Unassembled WGS sequence"/>
</dbReference>
<feature type="chain" id="PRO_5046004978" description="Lipocalin-like domain-containing protein" evidence="1">
    <location>
        <begin position="27"/>
        <end position="178"/>
    </location>
</feature>